<sequence length="166" mass="16906">MSTSEDQTVSDAQRAGGVDEAAAQRDRMNAQKVLSELAASIALLPQEPPAEGEERPEGAITLPVIEQGGTQYIPVFLTEDALRAAGADPATAVRLPIAELAANWPGQDLWLAVNPANEDGLALPPEVVRSLPGYVRGSDDNEQPAAGPGDAGQTAAGAGDGQTGAG</sequence>
<dbReference type="InterPro" id="IPR009839">
    <property type="entry name" value="SseB_N"/>
</dbReference>
<keyword evidence="4" id="KW-1185">Reference proteome</keyword>
<dbReference type="Pfam" id="PF07179">
    <property type="entry name" value="SseB"/>
    <property type="match status" value="1"/>
</dbReference>
<dbReference type="RefSeq" id="WP_344107818.1">
    <property type="nucleotide sequence ID" value="NZ_BAAANE010000001.1"/>
</dbReference>
<evidence type="ECO:0000313" key="3">
    <source>
        <dbReference type="EMBL" id="GAA1619936.1"/>
    </source>
</evidence>
<feature type="compositionally biased region" description="Low complexity" evidence="1">
    <location>
        <begin position="144"/>
        <end position="157"/>
    </location>
</feature>
<feature type="domain" description="SseB protein N-terminal" evidence="2">
    <location>
        <begin position="20"/>
        <end position="129"/>
    </location>
</feature>
<feature type="region of interest" description="Disordered" evidence="1">
    <location>
        <begin position="1"/>
        <end position="28"/>
    </location>
</feature>
<dbReference type="Proteomes" id="UP001501319">
    <property type="component" value="Unassembled WGS sequence"/>
</dbReference>
<evidence type="ECO:0000259" key="2">
    <source>
        <dbReference type="Pfam" id="PF07179"/>
    </source>
</evidence>
<gene>
    <name evidence="3" type="ORF">GCM10009744_03370</name>
</gene>
<evidence type="ECO:0000313" key="4">
    <source>
        <dbReference type="Proteomes" id="UP001501319"/>
    </source>
</evidence>
<proteinExistence type="predicted"/>
<evidence type="ECO:0000256" key="1">
    <source>
        <dbReference type="SAM" id="MobiDB-lite"/>
    </source>
</evidence>
<reference evidence="4" key="1">
    <citation type="journal article" date="2019" name="Int. J. Syst. Evol. Microbiol.">
        <title>The Global Catalogue of Microorganisms (GCM) 10K type strain sequencing project: providing services to taxonomists for standard genome sequencing and annotation.</title>
        <authorList>
            <consortium name="The Broad Institute Genomics Platform"/>
            <consortium name="The Broad Institute Genome Sequencing Center for Infectious Disease"/>
            <person name="Wu L."/>
            <person name="Ma J."/>
        </authorList>
    </citation>
    <scope>NUCLEOTIDE SEQUENCE [LARGE SCALE GENOMIC DNA]</scope>
    <source>
        <strain evidence="4">JCM 14306</strain>
    </source>
</reference>
<name>A0ABP4QTU3_9ACTN</name>
<comment type="caution">
    <text evidence="3">The sequence shown here is derived from an EMBL/GenBank/DDBJ whole genome shotgun (WGS) entry which is preliminary data.</text>
</comment>
<feature type="compositionally biased region" description="Polar residues" evidence="1">
    <location>
        <begin position="1"/>
        <end position="11"/>
    </location>
</feature>
<organism evidence="3 4">
    <name type="scientific">Kribbella alba</name>
    <dbReference type="NCBI Taxonomy" id="190197"/>
    <lineage>
        <taxon>Bacteria</taxon>
        <taxon>Bacillati</taxon>
        <taxon>Actinomycetota</taxon>
        <taxon>Actinomycetes</taxon>
        <taxon>Propionibacteriales</taxon>
        <taxon>Kribbellaceae</taxon>
        <taxon>Kribbella</taxon>
    </lineage>
</organism>
<accession>A0ABP4QTU3</accession>
<feature type="region of interest" description="Disordered" evidence="1">
    <location>
        <begin position="132"/>
        <end position="166"/>
    </location>
</feature>
<protein>
    <recommendedName>
        <fullName evidence="2">SseB protein N-terminal domain-containing protein</fullName>
    </recommendedName>
</protein>
<dbReference type="EMBL" id="BAAANE010000001">
    <property type="protein sequence ID" value="GAA1619936.1"/>
    <property type="molecule type" value="Genomic_DNA"/>
</dbReference>